<dbReference type="Pfam" id="PF07715">
    <property type="entry name" value="Plug"/>
    <property type="match status" value="1"/>
</dbReference>
<dbReference type="EMBL" id="FQZE01000037">
    <property type="protein sequence ID" value="SHJ88547.1"/>
    <property type="molecule type" value="Genomic_DNA"/>
</dbReference>
<protein>
    <submittedName>
        <fullName evidence="13">TonB-linked outer membrane protein, SusC/RagA family</fullName>
    </submittedName>
</protein>
<keyword evidence="14" id="KW-1185">Reference proteome</keyword>
<gene>
    <name evidence="13" type="ORF">SAMN05444280_13725</name>
</gene>
<dbReference type="InterPro" id="IPR039426">
    <property type="entry name" value="TonB-dep_rcpt-like"/>
</dbReference>
<evidence type="ECO:0000256" key="9">
    <source>
        <dbReference type="ARBA" id="ARBA00023237"/>
    </source>
</evidence>
<dbReference type="NCBIfam" id="TIGR04057">
    <property type="entry name" value="SusC_RagA_signa"/>
    <property type="match status" value="1"/>
</dbReference>
<dbReference type="InterPro" id="IPR023996">
    <property type="entry name" value="TonB-dep_OMP_SusC/RagA"/>
</dbReference>
<dbReference type="SUPFAM" id="SSF56935">
    <property type="entry name" value="Porins"/>
    <property type="match status" value="1"/>
</dbReference>
<evidence type="ECO:0000256" key="7">
    <source>
        <dbReference type="ARBA" id="ARBA00023077"/>
    </source>
</evidence>
<dbReference type="InterPro" id="IPR036942">
    <property type="entry name" value="Beta-barrel_TonB_sf"/>
</dbReference>
<keyword evidence="4" id="KW-0410">Iron transport</keyword>
<dbReference type="NCBIfam" id="TIGR04056">
    <property type="entry name" value="OMP_RagA_SusC"/>
    <property type="match status" value="1"/>
</dbReference>
<evidence type="ECO:0000256" key="6">
    <source>
        <dbReference type="ARBA" id="ARBA00023004"/>
    </source>
</evidence>
<keyword evidence="8 10" id="KW-0472">Membrane</keyword>
<feature type="domain" description="Secretin/TonB short N-terminal" evidence="12">
    <location>
        <begin position="70"/>
        <end position="122"/>
    </location>
</feature>
<reference evidence="13 14" key="1">
    <citation type="submission" date="2016-11" db="EMBL/GenBank/DDBJ databases">
        <authorList>
            <person name="Jaros S."/>
            <person name="Januszkiewicz K."/>
            <person name="Wedrychowicz H."/>
        </authorList>
    </citation>
    <scope>NUCLEOTIDE SEQUENCE [LARGE SCALE GENOMIC DNA]</scope>
    <source>
        <strain evidence="13 14">DSM 27063</strain>
    </source>
</reference>
<evidence type="ECO:0000256" key="5">
    <source>
        <dbReference type="ARBA" id="ARBA00022692"/>
    </source>
</evidence>
<proteinExistence type="inferred from homology"/>
<keyword evidence="7 11" id="KW-0798">TonB box</keyword>
<dbReference type="SMART" id="SM00965">
    <property type="entry name" value="STN"/>
    <property type="match status" value="1"/>
</dbReference>
<dbReference type="STRING" id="1168035.SAMN05444280_13725"/>
<dbReference type="AlphaFoldDB" id="A0A1M6MYL3"/>
<sequence length="1135" mass="126627">MKINQIHLPDYSGKVMKKLLLTMKLTGFLILIFTFSVSASVWSQTTKMDIKAENSTLRELFIQIEEQSQYRFFYNNDDVDVNQKVSVIVENKTIGDILNQAFTDLPYAFTEVNNNLILIEKVNKNASSPTVVQQQNTVTGKVTDSSGQPLPGVTVIVKGTTVGTVTNGDGNFSLTLPGDAEILQFSFVGMKTEEIVIGDKTNFNVTMETDAIGIEEVVAIGYGTITKRDLTASVSSIESEEIVERTAAFNVMESMAGKVAGVRNVSFSGKPGGGSSIRIRGMGSINADSEPIYVMDGVVGVDPQIINPENVESIDVLKDAAATAMYGAQGSNGVVIITTKTGKNDEGSVTYNGKVGVGFLNRKVDVLDAEGFMEIQKRAYAYSGKVMPHLQNPMENLFYYSKDASGNFLRDDNGYLIASPKYDTDWQDAITQNAITNNHALSFSSGNEKTSVYASIGFQDYQGLVKYTYSERFTGTVNVQSDIKEWLNVQAVVTAGSHERNDMEGGFGQGPVRNMLEMPPIVPVKYEDGTWGRKNDYSLGETAENPILLLREQKKIWDENFSVFNLITTLKLSENLNFTAKGDMQTTNARNINYASAGLLDVSETNNGYADIYNQIRRRWSNEDYFTYSNSFFSDLLKSQFVLGASWYYYRSESASAGSEDYFDDYFEYYNLGAGTTYHQPSSGMNQNTINSFYFRMNHSFNDKYLLGFTFRADGASNFGDNNKYGYFPSASAAWRISEENFFEPAKRVVNNMKLRVSYGAVGNASIPNYRTISSYSNNTAVFNKTLQPYVVLGNLGNEDLKWETSKQLNVGMDLGFYNNRIELLMDYYYKSTQDLLFSKQVPYLTGYSNTWTNLGEIVNTGFELTLSSRNVVQRNFTWSTDFIFSTNKLIVEDINGETIDTGNNTIAREGEEWASYFVFNRLGTWGLDEVKEAAVYGKKPGDIKYEDVDGDGVINDNDRKIMGNGLPKGDVNMVNTFRYKGLSLMVDLNYRYGAKNMGISVTMLENRQIYGNSVASVLDAWRPENQNSMIAAVRLPSDVYFGENEKDSRMLYDADFLRIRNIALTYNLGSQILNKVNFVKKLAIGINVENAHVFSSYPGFDPEIGAFSTDTGQGIDFYSYPRPTTVSANLKVTF</sequence>
<keyword evidence="9 10" id="KW-0998">Cell outer membrane</keyword>
<dbReference type="GO" id="GO:0009279">
    <property type="term" value="C:cell outer membrane"/>
    <property type="evidence" value="ECO:0007669"/>
    <property type="project" value="UniProtKB-SubCell"/>
</dbReference>
<evidence type="ECO:0000256" key="8">
    <source>
        <dbReference type="ARBA" id="ARBA00023136"/>
    </source>
</evidence>
<accession>A0A1M6MYL3</accession>
<keyword evidence="2 10" id="KW-0813">Transport</keyword>
<dbReference type="SUPFAM" id="SSF49464">
    <property type="entry name" value="Carboxypeptidase regulatory domain-like"/>
    <property type="match status" value="1"/>
</dbReference>
<evidence type="ECO:0000256" key="1">
    <source>
        <dbReference type="ARBA" id="ARBA00004571"/>
    </source>
</evidence>
<evidence type="ECO:0000256" key="4">
    <source>
        <dbReference type="ARBA" id="ARBA00022496"/>
    </source>
</evidence>
<dbReference type="Gene3D" id="2.170.130.10">
    <property type="entry name" value="TonB-dependent receptor, plug domain"/>
    <property type="match status" value="1"/>
</dbReference>
<dbReference type="GO" id="GO:0006826">
    <property type="term" value="P:iron ion transport"/>
    <property type="evidence" value="ECO:0007669"/>
    <property type="project" value="UniProtKB-KW"/>
</dbReference>
<evidence type="ECO:0000256" key="3">
    <source>
        <dbReference type="ARBA" id="ARBA00022452"/>
    </source>
</evidence>
<dbReference type="Proteomes" id="UP000184050">
    <property type="component" value="Unassembled WGS sequence"/>
</dbReference>
<keyword evidence="3 10" id="KW-1134">Transmembrane beta strand</keyword>
<evidence type="ECO:0000313" key="13">
    <source>
        <dbReference type="EMBL" id="SHJ88547.1"/>
    </source>
</evidence>
<comment type="subcellular location">
    <subcellularLocation>
        <location evidence="1 10">Cell outer membrane</location>
        <topology evidence="1 10">Multi-pass membrane protein</topology>
    </subcellularLocation>
</comment>
<evidence type="ECO:0000256" key="11">
    <source>
        <dbReference type="RuleBase" id="RU003357"/>
    </source>
</evidence>
<dbReference type="Gene3D" id="2.60.40.1120">
    <property type="entry name" value="Carboxypeptidase-like, regulatory domain"/>
    <property type="match status" value="1"/>
</dbReference>
<evidence type="ECO:0000256" key="2">
    <source>
        <dbReference type="ARBA" id="ARBA00022448"/>
    </source>
</evidence>
<dbReference type="PROSITE" id="PS52016">
    <property type="entry name" value="TONB_DEPENDENT_REC_3"/>
    <property type="match status" value="1"/>
</dbReference>
<evidence type="ECO:0000259" key="12">
    <source>
        <dbReference type="SMART" id="SM00965"/>
    </source>
</evidence>
<keyword evidence="4" id="KW-0406">Ion transport</keyword>
<dbReference type="FunFam" id="2.60.40.1120:FF:000003">
    <property type="entry name" value="Outer membrane protein Omp121"/>
    <property type="match status" value="1"/>
</dbReference>
<dbReference type="InterPro" id="IPR008969">
    <property type="entry name" value="CarboxyPept-like_regulatory"/>
</dbReference>
<dbReference type="Pfam" id="PF13715">
    <property type="entry name" value="CarbopepD_reg_2"/>
    <property type="match status" value="1"/>
</dbReference>
<dbReference type="InterPro" id="IPR037066">
    <property type="entry name" value="Plug_dom_sf"/>
</dbReference>
<dbReference type="Gene3D" id="2.40.170.20">
    <property type="entry name" value="TonB-dependent receptor, beta-barrel domain"/>
    <property type="match status" value="1"/>
</dbReference>
<comment type="similarity">
    <text evidence="10 11">Belongs to the TonB-dependent receptor family.</text>
</comment>
<name>A0A1M6MYL3_9BACT</name>
<dbReference type="InterPro" id="IPR012910">
    <property type="entry name" value="Plug_dom"/>
</dbReference>
<dbReference type="Pfam" id="PF00593">
    <property type="entry name" value="TonB_dep_Rec_b-barrel"/>
    <property type="match status" value="1"/>
</dbReference>
<keyword evidence="6" id="KW-0408">Iron</keyword>
<evidence type="ECO:0000256" key="10">
    <source>
        <dbReference type="PROSITE-ProRule" id="PRU01360"/>
    </source>
</evidence>
<dbReference type="InterPro" id="IPR023997">
    <property type="entry name" value="TonB-dep_OMP_SusC/RagA_CS"/>
</dbReference>
<evidence type="ECO:0000313" key="14">
    <source>
        <dbReference type="Proteomes" id="UP000184050"/>
    </source>
</evidence>
<dbReference type="Pfam" id="PF07660">
    <property type="entry name" value="STN"/>
    <property type="match status" value="1"/>
</dbReference>
<dbReference type="InterPro" id="IPR011662">
    <property type="entry name" value="Secretin/TonB_short_N"/>
</dbReference>
<keyword evidence="5 10" id="KW-0812">Transmembrane</keyword>
<dbReference type="InterPro" id="IPR000531">
    <property type="entry name" value="Beta-barrel_TonB"/>
</dbReference>
<organism evidence="13 14">
    <name type="scientific">Tangfeifania diversioriginum</name>
    <dbReference type="NCBI Taxonomy" id="1168035"/>
    <lineage>
        <taxon>Bacteria</taxon>
        <taxon>Pseudomonadati</taxon>
        <taxon>Bacteroidota</taxon>
        <taxon>Bacteroidia</taxon>
        <taxon>Marinilabiliales</taxon>
        <taxon>Prolixibacteraceae</taxon>
        <taxon>Tangfeifania</taxon>
    </lineage>
</organism>